<dbReference type="Proteomes" id="UP001320159">
    <property type="component" value="Unassembled WGS sequence"/>
</dbReference>
<dbReference type="AlphaFoldDB" id="A0AAP2W678"/>
<accession>A0AAP2W678</accession>
<comment type="caution">
    <text evidence="3">The sequence shown here is derived from an EMBL/GenBank/DDBJ whole genome shotgun (WGS) entry which is preliminary data.</text>
</comment>
<dbReference type="RefSeq" id="WP_230740931.1">
    <property type="nucleotide sequence ID" value="NZ_PGCK01000002.1"/>
</dbReference>
<organism evidence="3 4">
    <name type="scientific">Methanooceanicella nereidis</name>
    <dbReference type="NCBI Taxonomy" id="2052831"/>
    <lineage>
        <taxon>Archaea</taxon>
        <taxon>Methanobacteriati</taxon>
        <taxon>Methanobacteriota</taxon>
        <taxon>Stenosarchaea group</taxon>
        <taxon>Methanomicrobia</taxon>
        <taxon>Methanocellales</taxon>
        <taxon>Methanocellaceae</taxon>
        <taxon>Methanooceanicella</taxon>
    </lineage>
</organism>
<gene>
    <name evidence="3" type="ORF">CUJ83_03110</name>
</gene>
<evidence type="ECO:0000313" key="4">
    <source>
        <dbReference type="Proteomes" id="UP001320159"/>
    </source>
</evidence>
<dbReference type="SUPFAM" id="SSF102875">
    <property type="entry name" value="Chromosomal protein MC1"/>
    <property type="match status" value="1"/>
</dbReference>
<keyword evidence="2" id="KW-0238">DNA-binding</keyword>
<dbReference type="GO" id="GO:0042262">
    <property type="term" value="P:DNA protection"/>
    <property type="evidence" value="ECO:0007669"/>
    <property type="project" value="InterPro"/>
</dbReference>
<dbReference type="InterPro" id="IPR036620">
    <property type="entry name" value="MC1_sf"/>
</dbReference>
<evidence type="ECO:0000256" key="2">
    <source>
        <dbReference type="ARBA" id="ARBA00023125"/>
    </source>
</evidence>
<evidence type="ECO:0000256" key="1">
    <source>
        <dbReference type="ARBA" id="ARBA00002562"/>
    </source>
</evidence>
<dbReference type="InterPro" id="IPR008674">
    <property type="entry name" value="MC1"/>
</dbReference>
<protein>
    <submittedName>
        <fullName evidence="3">Chromosomal protein MC1</fullName>
    </submittedName>
</protein>
<dbReference type="Gene3D" id="3.10.470.10">
    <property type="entry name" value="Chromosomal protein MC1"/>
    <property type="match status" value="1"/>
</dbReference>
<sequence length="130" mass="14408">MATTEGREKRNFGLISEKGEEVGTFSGAQPRDAALKVANRGFSNIVLREKGTKKLHYFVGKRELVAVPKNAPSWIQEAAKKNKGKIYKANVEKVGTAQLQYVKLERNPKELFKVPKKAAAEKAKPAAKKK</sequence>
<dbReference type="EMBL" id="PGCK01000002">
    <property type="protein sequence ID" value="MCD1293984.1"/>
    <property type="molecule type" value="Genomic_DNA"/>
</dbReference>
<dbReference type="GO" id="GO:0003677">
    <property type="term" value="F:DNA binding"/>
    <property type="evidence" value="ECO:0007669"/>
    <property type="project" value="UniProtKB-KW"/>
</dbReference>
<proteinExistence type="predicted"/>
<reference evidence="3 4" key="1">
    <citation type="submission" date="2017-11" db="EMBL/GenBank/DDBJ databases">
        <title>Isolation and Characterization of Family Methanocellaceae Species from Potential Methane Hydrate Area Offshore Southwestern Taiwan.</title>
        <authorList>
            <person name="Zhang W.-L."/>
            <person name="Chen W.-C."/>
            <person name="Lai M.-C."/>
            <person name="Chen S.-C."/>
        </authorList>
    </citation>
    <scope>NUCLEOTIDE SEQUENCE [LARGE SCALE GENOMIC DNA]</scope>
    <source>
        <strain evidence="3 4">CWC-04</strain>
    </source>
</reference>
<evidence type="ECO:0000313" key="3">
    <source>
        <dbReference type="EMBL" id="MCD1293984.1"/>
    </source>
</evidence>
<dbReference type="Pfam" id="PF05854">
    <property type="entry name" value="MC1"/>
    <property type="match status" value="1"/>
</dbReference>
<keyword evidence="4" id="KW-1185">Reference proteome</keyword>
<name>A0AAP2W678_9EURY</name>
<comment type="function">
    <text evidence="1">Protects DNA against thermal denaturation and modulates transcription.</text>
</comment>